<dbReference type="OrthoDB" id="10062843at2759"/>
<feature type="compositionally biased region" description="Basic residues" evidence="1">
    <location>
        <begin position="7"/>
        <end position="27"/>
    </location>
</feature>
<dbReference type="Proteomes" id="UP000241769">
    <property type="component" value="Unassembled WGS sequence"/>
</dbReference>
<dbReference type="PANTHER" id="PTHR16199">
    <property type="entry name" value="CONDENSIN-2 COMPLEX SUBUNIT G2"/>
    <property type="match status" value="1"/>
</dbReference>
<dbReference type="GO" id="GO:0000796">
    <property type="term" value="C:condensin complex"/>
    <property type="evidence" value="ECO:0007669"/>
    <property type="project" value="TreeGrafter"/>
</dbReference>
<reference evidence="2 3" key="1">
    <citation type="journal article" date="2018" name="Genome Biol. Evol.">
        <title>Multiple Roots of Fruiting Body Formation in Amoebozoa.</title>
        <authorList>
            <person name="Hillmann F."/>
            <person name="Forbes G."/>
            <person name="Novohradska S."/>
            <person name="Ferling I."/>
            <person name="Riege K."/>
            <person name="Groth M."/>
            <person name="Westermann M."/>
            <person name="Marz M."/>
            <person name="Spaller T."/>
            <person name="Winckler T."/>
            <person name="Schaap P."/>
            <person name="Glockner G."/>
        </authorList>
    </citation>
    <scope>NUCLEOTIDE SEQUENCE [LARGE SCALE GENOMIC DNA]</scope>
    <source>
        <strain evidence="2 3">Jena</strain>
    </source>
</reference>
<dbReference type="EMBL" id="MDYQ01000012">
    <property type="protein sequence ID" value="PRP88264.1"/>
    <property type="molecule type" value="Genomic_DNA"/>
</dbReference>
<dbReference type="Pfam" id="PF12422">
    <property type="entry name" value="Condensin2nSMC"/>
    <property type="match status" value="1"/>
</dbReference>
<dbReference type="PANTHER" id="PTHR16199:SF4">
    <property type="entry name" value="CONDENSIN-2 COMPLEX SUBUNIT G2"/>
    <property type="match status" value="1"/>
</dbReference>
<organism evidence="2 3">
    <name type="scientific">Planoprotostelium fungivorum</name>
    <dbReference type="NCBI Taxonomy" id="1890364"/>
    <lineage>
        <taxon>Eukaryota</taxon>
        <taxon>Amoebozoa</taxon>
        <taxon>Evosea</taxon>
        <taxon>Variosea</taxon>
        <taxon>Cavosteliida</taxon>
        <taxon>Cavosteliaceae</taxon>
        <taxon>Planoprotostelium</taxon>
    </lineage>
</organism>
<dbReference type="AlphaFoldDB" id="A0A2P6NWC3"/>
<evidence type="ECO:0000313" key="3">
    <source>
        <dbReference type="Proteomes" id="UP000241769"/>
    </source>
</evidence>
<evidence type="ECO:0000313" key="2">
    <source>
        <dbReference type="EMBL" id="PRP88264.1"/>
    </source>
</evidence>
<sequence length="1194" mass="134322">MAGTRGRTSKTKKATAAPKKKVTKTKQKKNEVEDKENEAPQKPYKRSPLLDLFQTEEECVEELTHYLKERNNKEGKQELEEHLQVLNQSEITRIFTSLLNRLTNTEEDEENPSAFLRSYQSIATFTLAFLKNEKRVAPSSVKNVAQLLHDNIFRLQEDWMTDSDAKLNTEVNTTVNLFSCVSECWWSQNRPQREHLTPQTVSYLLFRAADLKSKANDVTRLYNLREALSLFDLDDESSLGIRKLLLKCYMLPVVLKSTKGKALLSYLFSISPMFIEEIHEMIRSQLPHCRKSIQKIYGEIYLEAWKEAEGATLIKIEHSCIQELMSLGIHTADNNASEACRSILSVFHKNKNVNGIDEMLHRLYAPILWRALRVANPLVRRNATCVLVDAFPLQDPTASAADIDEGMQKQFTLLQELLYDDSVAVRAAMIHGVSRVLMVWWELIPEASVRVLLTHLLGKLAHDKSSPVVRAAVLEGVTYMLENHMSHQILRALLPNIADLINDSCETVRLAFVELLHTIKNIKSIKFYEVIEPEQLIARLQKEKSVVAKKISSLLINSFCPYNQPTSVLIKRCLALIRSSPTSAMSFYNQAVEVLPVSVISKISAAIYRFVTMNKHFFASGEEEMEVTPSEGVCLMEISAILFHTIRVQLDTEENGPFLRFMEEVFTDDSLLDVIVYVDGCDLPPAEKSRVNVSLFSIASQLSSDSLPKFTRYVLSHVQKSTERTKKDQTENKPELLSAMRCLFEWGETRKMMNMINGYLGRMNEAASGLDGNARSKQSVSAMSKAVAAATSALSLLDVVMCDETCRTHMMSDDDGVHVGNVMGNLQGCLVMIEGRLAGREVPDVDVDDVVVDCVKYYCKLITHLSASSGMEKNEALLGLVEWTKDVVAPAVADVSDHSEEVIEEEQTKGKRKRTTASLSAALAETPLACRVAHIVVVTLCDIVALQLCGAEELMVAVNDIVRPFMTCRDARFLRAFVPNVFRLVFHTYSLRSAEEAGNLFSFMMSHIPEVIYNEAQDPQVLRLNELLQTLANQNEAVVFVSKLLPMIDTIMPEAEEQEDEAGVKLVDFDQLPSKGRYIFSSICRSAGSVSALADSMSQALIERNYDSMAMENAVKIAYLVVDAQQEQHREGEENRPTKRADLSSLCNPLITIVAKIPNHSVDVRKQNLKKYANRIMKSVLRSNQKESNSMEKS</sequence>
<protein>
    <submittedName>
        <fullName evidence="2">Putative condensin-2 complex subunit G2</fullName>
    </submittedName>
</protein>
<evidence type="ECO:0000256" key="1">
    <source>
        <dbReference type="SAM" id="MobiDB-lite"/>
    </source>
</evidence>
<gene>
    <name evidence="2" type="ORF">PROFUN_03373</name>
</gene>
<dbReference type="STRING" id="1890364.A0A2P6NWC3"/>
<dbReference type="GO" id="GO:0005634">
    <property type="term" value="C:nucleus"/>
    <property type="evidence" value="ECO:0007669"/>
    <property type="project" value="InterPro"/>
</dbReference>
<keyword evidence="3" id="KW-1185">Reference proteome</keyword>
<dbReference type="InterPro" id="IPR011989">
    <property type="entry name" value="ARM-like"/>
</dbReference>
<dbReference type="GO" id="GO:0000070">
    <property type="term" value="P:mitotic sister chromatid segregation"/>
    <property type="evidence" value="ECO:0007669"/>
    <property type="project" value="TreeGrafter"/>
</dbReference>
<dbReference type="SUPFAM" id="SSF48371">
    <property type="entry name" value="ARM repeat"/>
    <property type="match status" value="1"/>
</dbReference>
<proteinExistence type="predicted"/>
<dbReference type="Gene3D" id="1.25.10.10">
    <property type="entry name" value="Leucine-rich Repeat Variant"/>
    <property type="match status" value="1"/>
</dbReference>
<feature type="region of interest" description="Disordered" evidence="1">
    <location>
        <begin position="1"/>
        <end position="47"/>
    </location>
</feature>
<dbReference type="InParanoid" id="A0A2P6NWC3"/>
<dbReference type="InterPro" id="IPR024741">
    <property type="entry name" value="Condensin2_G2"/>
</dbReference>
<dbReference type="InterPro" id="IPR016024">
    <property type="entry name" value="ARM-type_fold"/>
</dbReference>
<name>A0A2P6NWC3_9EUKA</name>
<accession>A0A2P6NWC3</accession>
<comment type="caution">
    <text evidence="2">The sequence shown here is derived from an EMBL/GenBank/DDBJ whole genome shotgun (WGS) entry which is preliminary data.</text>
</comment>